<evidence type="ECO:0000313" key="2">
    <source>
        <dbReference type="EMBL" id="CAH2315967.1"/>
    </source>
</evidence>
<gene>
    <name evidence="2" type="ORF">PECUL_23A000258</name>
</gene>
<proteinExistence type="predicted"/>
<name>A0AAD1T190_PELCU</name>
<accession>A0AAD1T190</accession>
<reference evidence="2" key="1">
    <citation type="submission" date="2022-03" db="EMBL/GenBank/DDBJ databases">
        <authorList>
            <person name="Alioto T."/>
            <person name="Alioto T."/>
            <person name="Gomez Garrido J."/>
        </authorList>
    </citation>
    <scope>NUCLEOTIDE SEQUENCE</scope>
</reference>
<dbReference type="EMBL" id="OW240920">
    <property type="protein sequence ID" value="CAH2315967.1"/>
    <property type="molecule type" value="Genomic_DNA"/>
</dbReference>
<feature type="region of interest" description="Disordered" evidence="1">
    <location>
        <begin position="36"/>
        <end position="61"/>
    </location>
</feature>
<dbReference type="Proteomes" id="UP001295444">
    <property type="component" value="Chromosome 09"/>
</dbReference>
<evidence type="ECO:0000313" key="3">
    <source>
        <dbReference type="Proteomes" id="UP001295444"/>
    </source>
</evidence>
<feature type="non-terminal residue" evidence="2">
    <location>
        <position position="117"/>
    </location>
</feature>
<sequence>MADADSTDYKPDILQKLDALFANFWLKLEGRSQPLTPQQTSGHLCMQLPPTPNTMQGKSTRLASTWRRIKPHKRPQHKRVKSHVRSHREHPWWWETTLGHRRRQRAAPQLLTQRRPA</sequence>
<evidence type="ECO:0000256" key="1">
    <source>
        <dbReference type="SAM" id="MobiDB-lite"/>
    </source>
</evidence>
<dbReference type="AlphaFoldDB" id="A0AAD1T190"/>
<organism evidence="2 3">
    <name type="scientific">Pelobates cultripes</name>
    <name type="common">Western spadefoot toad</name>
    <dbReference type="NCBI Taxonomy" id="61616"/>
    <lineage>
        <taxon>Eukaryota</taxon>
        <taxon>Metazoa</taxon>
        <taxon>Chordata</taxon>
        <taxon>Craniata</taxon>
        <taxon>Vertebrata</taxon>
        <taxon>Euteleostomi</taxon>
        <taxon>Amphibia</taxon>
        <taxon>Batrachia</taxon>
        <taxon>Anura</taxon>
        <taxon>Pelobatoidea</taxon>
        <taxon>Pelobatidae</taxon>
        <taxon>Pelobates</taxon>
    </lineage>
</organism>
<protein>
    <submittedName>
        <fullName evidence="2">Uncharacterized protein</fullName>
    </submittedName>
</protein>
<keyword evidence="3" id="KW-1185">Reference proteome</keyword>